<dbReference type="AlphaFoldDB" id="A0A8H5T704"/>
<keyword evidence="3" id="KW-1185">Reference proteome</keyword>
<dbReference type="EMBL" id="JAAGWQ010000135">
    <property type="protein sequence ID" value="KAF5664253.1"/>
    <property type="molecule type" value="Genomic_DNA"/>
</dbReference>
<feature type="region of interest" description="Disordered" evidence="1">
    <location>
        <begin position="42"/>
        <end position="65"/>
    </location>
</feature>
<comment type="caution">
    <text evidence="2">The sequence shown here is derived from an EMBL/GenBank/DDBJ whole genome shotgun (WGS) entry which is preliminary data.</text>
</comment>
<reference evidence="2 3" key="1">
    <citation type="submission" date="2020-05" db="EMBL/GenBank/DDBJ databases">
        <title>Identification and distribution of gene clusters putatively required for synthesis of sphingolipid metabolism inhibitors in phylogenetically diverse species of the filamentous fungus Fusarium.</title>
        <authorList>
            <person name="Kim H.-S."/>
            <person name="Busman M."/>
            <person name="Brown D.W."/>
            <person name="Divon H."/>
            <person name="Uhlig S."/>
            <person name="Proctor R.H."/>
        </authorList>
    </citation>
    <scope>NUCLEOTIDE SEQUENCE [LARGE SCALE GENOMIC DNA]</scope>
    <source>
        <strain evidence="2 3">NRRL 20693</strain>
    </source>
</reference>
<evidence type="ECO:0000313" key="2">
    <source>
        <dbReference type="EMBL" id="KAF5664253.1"/>
    </source>
</evidence>
<dbReference type="OrthoDB" id="5152914at2759"/>
<dbReference type="Proteomes" id="UP000567885">
    <property type="component" value="Unassembled WGS sequence"/>
</dbReference>
<evidence type="ECO:0000313" key="3">
    <source>
        <dbReference type="Proteomes" id="UP000567885"/>
    </source>
</evidence>
<organism evidence="2 3">
    <name type="scientific">Fusarium heterosporum</name>
    <dbReference type="NCBI Taxonomy" id="42747"/>
    <lineage>
        <taxon>Eukaryota</taxon>
        <taxon>Fungi</taxon>
        <taxon>Dikarya</taxon>
        <taxon>Ascomycota</taxon>
        <taxon>Pezizomycotina</taxon>
        <taxon>Sordariomycetes</taxon>
        <taxon>Hypocreomycetidae</taxon>
        <taxon>Hypocreales</taxon>
        <taxon>Nectriaceae</taxon>
        <taxon>Fusarium</taxon>
        <taxon>Fusarium heterosporum species complex</taxon>
    </lineage>
</organism>
<evidence type="ECO:0000256" key="1">
    <source>
        <dbReference type="SAM" id="MobiDB-lite"/>
    </source>
</evidence>
<name>A0A8H5T704_FUSHE</name>
<sequence>MHLESAHAELRDLLSQLARYFSANESKISAAEASNCFLHLSREDDHGSGSSDQSQDPILPNNDVQAIADPGSILDTTVSQLLEELGNSNTPCLHISDQASIFLQHASIELPVVEIEPALHPSTATDRSPNSTDDTLEKTRLTACNDVTFTPTLRQLLEDCKNDRGLFLRKVEESQAALPNGQGWQAAIAIKQDNADMRDLLSVYHRFECYNIYRHVVEAGYHTGEHWIRDRRQELTKRLCDDFPKRFQNTKAANKCLNWVDQGCKYHEWTKMFGESQELGFLVALPSEIPRSAYTSRCTKEQMSAAALRFTSLGICDLVKELELSELGNYIAQRLKEMTTKKQFCVDGKLPG</sequence>
<accession>A0A8H5T704</accession>
<protein>
    <submittedName>
        <fullName evidence="2">Uncharacterized protein</fullName>
    </submittedName>
</protein>
<proteinExistence type="predicted"/>
<gene>
    <name evidence="2" type="ORF">FHETE_7135</name>
</gene>